<dbReference type="GO" id="GO:0003677">
    <property type="term" value="F:DNA binding"/>
    <property type="evidence" value="ECO:0007669"/>
    <property type="project" value="UniProtKB-KW"/>
</dbReference>
<dbReference type="PROSITE" id="PS50889">
    <property type="entry name" value="S4"/>
    <property type="match status" value="1"/>
</dbReference>
<dbReference type="STRING" id="45496.SAMN04488079_12044"/>
<sequence>MAQQDIRSESQRLDKWLWAARFYKTRGLAVEAISGGKVHVNGQRVKPSRTVRVEDTLTISKPPYEFEVVIQGLNLQRRPASEAEQLYQETEQSREKRELLREQIKNEPLGFRQQKGRPSKRDRRNIIKFTRDT</sequence>
<feature type="domain" description="RNA-binding S4" evidence="6">
    <location>
        <begin position="11"/>
        <end position="71"/>
    </location>
</feature>
<keyword evidence="7" id="KW-0346">Stress response</keyword>
<dbReference type="RefSeq" id="WP_091715817.1">
    <property type="nucleotide sequence ID" value="NZ_FOSH01000020.1"/>
</dbReference>
<gene>
    <name evidence="7" type="ORF">SAMN04488079_12044</name>
</gene>
<proteinExistence type="inferred from homology"/>
<organism evidence="7 8">
    <name type="scientific">Methylophaga sulfidovorans</name>
    <dbReference type="NCBI Taxonomy" id="45496"/>
    <lineage>
        <taxon>Bacteria</taxon>
        <taxon>Pseudomonadati</taxon>
        <taxon>Pseudomonadota</taxon>
        <taxon>Gammaproteobacteria</taxon>
        <taxon>Thiotrichales</taxon>
        <taxon>Piscirickettsiaceae</taxon>
        <taxon>Methylophaga</taxon>
    </lineage>
</organism>
<dbReference type="PIRSF" id="PIRSF016821">
    <property type="entry name" value="HSP15"/>
    <property type="match status" value="1"/>
</dbReference>
<evidence type="ECO:0000256" key="3">
    <source>
        <dbReference type="ARBA" id="ARBA00023125"/>
    </source>
</evidence>
<name>A0A1I4BQY1_9GAMM</name>
<evidence type="ECO:0000313" key="8">
    <source>
        <dbReference type="Proteomes" id="UP000198924"/>
    </source>
</evidence>
<dbReference type="EMBL" id="FOSH01000020">
    <property type="protein sequence ID" value="SFK70830.1"/>
    <property type="molecule type" value="Genomic_DNA"/>
</dbReference>
<evidence type="ECO:0000259" key="6">
    <source>
        <dbReference type="SMART" id="SM00363"/>
    </source>
</evidence>
<keyword evidence="3 4" id="KW-0238">DNA-binding</keyword>
<evidence type="ECO:0000313" key="7">
    <source>
        <dbReference type="EMBL" id="SFK70830.1"/>
    </source>
</evidence>
<dbReference type="GO" id="GO:0043023">
    <property type="term" value="F:ribosomal large subunit binding"/>
    <property type="evidence" value="ECO:0007669"/>
    <property type="project" value="InterPro"/>
</dbReference>
<feature type="region of interest" description="Disordered" evidence="5">
    <location>
        <begin position="105"/>
        <end position="133"/>
    </location>
</feature>
<dbReference type="AlphaFoldDB" id="A0A1I4BQY1"/>
<accession>A0A1I4BQY1</accession>
<dbReference type="Gene3D" id="3.10.290.10">
    <property type="entry name" value="RNA-binding S4 domain"/>
    <property type="match status" value="1"/>
</dbReference>
<evidence type="ECO:0000256" key="1">
    <source>
        <dbReference type="ARBA" id="ARBA00008396"/>
    </source>
</evidence>
<feature type="compositionally biased region" description="Basic residues" evidence="5">
    <location>
        <begin position="114"/>
        <end position="123"/>
    </location>
</feature>
<dbReference type="GO" id="GO:0003727">
    <property type="term" value="F:single-stranded RNA binding"/>
    <property type="evidence" value="ECO:0007669"/>
    <property type="project" value="InterPro"/>
</dbReference>
<dbReference type="Proteomes" id="UP000198924">
    <property type="component" value="Unassembled WGS sequence"/>
</dbReference>
<keyword evidence="2 4" id="KW-0694">RNA-binding</keyword>
<dbReference type="InterPro" id="IPR036986">
    <property type="entry name" value="S4_RNA-bd_sf"/>
</dbReference>
<dbReference type="OrthoDB" id="9797176at2"/>
<dbReference type="SMART" id="SM00363">
    <property type="entry name" value="S4"/>
    <property type="match status" value="1"/>
</dbReference>
<evidence type="ECO:0000256" key="5">
    <source>
        <dbReference type="SAM" id="MobiDB-lite"/>
    </source>
</evidence>
<dbReference type="GO" id="GO:0034605">
    <property type="term" value="P:cellular response to heat"/>
    <property type="evidence" value="ECO:0007669"/>
    <property type="project" value="InterPro"/>
</dbReference>
<protein>
    <recommendedName>
        <fullName evidence="4">Heat shock protein 15</fullName>
    </recommendedName>
</protein>
<reference evidence="8" key="1">
    <citation type="submission" date="2016-10" db="EMBL/GenBank/DDBJ databases">
        <authorList>
            <person name="Varghese N."/>
            <person name="Submissions S."/>
        </authorList>
    </citation>
    <scope>NUCLEOTIDE SEQUENCE [LARGE SCALE GENOMIC DNA]</scope>
    <source>
        <strain evidence="8">DSM 11578</strain>
    </source>
</reference>
<dbReference type="InterPro" id="IPR025708">
    <property type="entry name" value="HSP15"/>
</dbReference>
<dbReference type="SUPFAM" id="SSF55174">
    <property type="entry name" value="Alpha-L RNA-binding motif"/>
    <property type="match status" value="1"/>
</dbReference>
<comment type="similarity">
    <text evidence="1 4">Belongs to the HSP15 family.</text>
</comment>
<dbReference type="Pfam" id="PF01479">
    <property type="entry name" value="S4"/>
    <property type="match status" value="1"/>
</dbReference>
<dbReference type="InterPro" id="IPR002942">
    <property type="entry name" value="S4_RNA-bd"/>
</dbReference>
<evidence type="ECO:0000256" key="4">
    <source>
        <dbReference type="PIRNR" id="PIRNR016821"/>
    </source>
</evidence>
<evidence type="ECO:0000256" key="2">
    <source>
        <dbReference type="ARBA" id="ARBA00022884"/>
    </source>
</evidence>
<keyword evidence="8" id="KW-1185">Reference proteome</keyword>
<dbReference type="CDD" id="cd00165">
    <property type="entry name" value="S4"/>
    <property type="match status" value="1"/>
</dbReference>